<accession>A0A495VDY0</accession>
<keyword evidence="3" id="KW-1185">Reference proteome</keyword>
<evidence type="ECO:0000313" key="3">
    <source>
        <dbReference type="Proteomes" id="UP000274556"/>
    </source>
</evidence>
<dbReference type="InterPro" id="IPR021124">
    <property type="entry name" value="CRISPR-assoc_prot_Cas5"/>
</dbReference>
<dbReference type="NCBIfam" id="TIGR02593">
    <property type="entry name" value="CRISPR_cas5"/>
    <property type="match status" value="1"/>
</dbReference>
<dbReference type="GO" id="GO:0043571">
    <property type="term" value="P:maintenance of CRISPR repeat elements"/>
    <property type="evidence" value="ECO:0007669"/>
    <property type="project" value="InterPro"/>
</dbReference>
<dbReference type="CDD" id="cd09645">
    <property type="entry name" value="Cas5_I-E"/>
    <property type="match status" value="1"/>
</dbReference>
<dbReference type="GO" id="GO:0051607">
    <property type="term" value="P:defense response to virus"/>
    <property type="evidence" value="ECO:0007669"/>
    <property type="project" value="UniProtKB-KW"/>
</dbReference>
<dbReference type="RefSeq" id="WP_120799535.1">
    <property type="nucleotide sequence ID" value="NZ_RBXL01000001.1"/>
</dbReference>
<name>A0A495VDY0_9GAMM</name>
<dbReference type="AlphaFoldDB" id="A0A495VDY0"/>
<dbReference type="InterPro" id="IPR010147">
    <property type="entry name" value="CRISPR-assoc_prot_CasD"/>
</dbReference>
<dbReference type="Gene3D" id="3.30.70.2660">
    <property type="match status" value="1"/>
</dbReference>
<organism evidence="2 3">
    <name type="scientific">Thiocapsa rosea</name>
    <dbReference type="NCBI Taxonomy" id="69360"/>
    <lineage>
        <taxon>Bacteria</taxon>
        <taxon>Pseudomonadati</taxon>
        <taxon>Pseudomonadota</taxon>
        <taxon>Gammaproteobacteria</taxon>
        <taxon>Chromatiales</taxon>
        <taxon>Chromatiaceae</taxon>
        <taxon>Thiocapsa</taxon>
    </lineage>
</organism>
<dbReference type="NCBIfam" id="TIGR01868">
    <property type="entry name" value="casD_Cas5e"/>
    <property type="match status" value="1"/>
</dbReference>
<gene>
    <name evidence="2" type="ORF">BDD21_5193</name>
</gene>
<dbReference type="GO" id="GO:0003723">
    <property type="term" value="F:RNA binding"/>
    <property type="evidence" value="ECO:0007669"/>
    <property type="project" value="InterPro"/>
</dbReference>
<dbReference type="Proteomes" id="UP000274556">
    <property type="component" value="Unassembled WGS sequence"/>
</dbReference>
<protein>
    <submittedName>
        <fullName evidence="2">CRISPR system Cascade subunit CasD</fullName>
    </submittedName>
</protein>
<dbReference type="Pfam" id="PF09704">
    <property type="entry name" value="Cas_Cas5d"/>
    <property type="match status" value="1"/>
</dbReference>
<evidence type="ECO:0000313" key="2">
    <source>
        <dbReference type="EMBL" id="RKT47596.1"/>
    </source>
</evidence>
<comment type="caution">
    <text evidence="2">The sequence shown here is derived from an EMBL/GenBank/DDBJ whole genome shotgun (WGS) entry which is preliminary data.</text>
</comment>
<sequence>MREYLVFQLYAPLSAWGDIAVGETRPADLAPSKSAVLGLIAAALGLRRPDTTIDERQRYQWETEHLALAEGYGIAAKITLPGLPLTDYHTAQVPSSGSGRNRKVFATRRDELTWMPRHELNTILSRRDYRQDAFAVIALWARQGAPYPLKTLHDRLLAPEFVLYLGRKSCPPALPLNPCVRTADGIEVALDGYGLAQAVKGVIDDRDLPAIWRHLDESKPIFCWDSDAETSLHAELTIRRRDLPTSRRRWQFAVREECRAHHATGDAI</sequence>
<proteinExistence type="predicted"/>
<dbReference type="InterPro" id="IPR013422">
    <property type="entry name" value="CRISPR-assoc_prot_Cas5_N"/>
</dbReference>
<dbReference type="OrthoDB" id="5704083at2"/>
<keyword evidence="1" id="KW-0051">Antiviral defense</keyword>
<evidence type="ECO:0000256" key="1">
    <source>
        <dbReference type="ARBA" id="ARBA00023118"/>
    </source>
</evidence>
<reference evidence="2 3" key="1">
    <citation type="submission" date="2018-10" db="EMBL/GenBank/DDBJ databases">
        <title>Genomic Encyclopedia of Archaeal and Bacterial Type Strains, Phase II (KMG-II): from individual species to whole genera.</title>
        <authorList>
            <person name="Goeker M."/>
        </authorList>
    </citation>
    <scope>NUCLEOTIDE SEQUENCE [LARGE SCALE GENOMIC DNA]</scope>
    <source>
        <strain evidence="2 3">DSM 235</strain>
    </source>
</reference>
<dbReference type="EMBL" id="RBXL01000001">
    <property type="protein sequence ID" value="RKT47596.1"/>
    <property type="molecule type" value="Genomic_DNA"/>
</dbReference>